<reference evidence="2 3" key="1">
    <citation type="submission" date="2024-09" db="EMBL/GenBank/DDBJ databases">
        <title>Chromosome-scale assembly of Riccia sorocarpa.</title>
        <authorList>
            <person name="Paukszto L."/>
        </authorList>
    </citation>
    <scope>NUCLEOTIDE SEQUENCE [LARGE SCALE GENOMIC DNA]</scope>
    <source>
        <strain evidence="2">LP-2024</strain>
        <tissue evidence="2">Aerial parts of the thallus</tissue>
    </source>
</reference>
<sequence length="133" mass="14745">MSPAELRNTNPTSVNKHRTTSCITNHKANTPQRRASERAAGLACRHLEMTPPTPSTKKTRKSEVRHESDTIHMQRLRSRGDEGKAGQTPSVEKKPKSSNARSGTSNRRADSFAETTSPSPLKKKKHLGDGTWF</sequence>
<organism evidence="2 3">
    <name type="scientific">Riccia sorocarpa</name>
    <dbReference type="NCBI Taxonomy" id="122646"/>
    <lineage>
        <taxon>Eukaryota</taxon>
        <taxon>Viridiplantae</taxon>
        <taxon>Streptophyta</taxon>
        <taxon>Embryophyta</taxon>
        <taxon>Marchantiophyta</taxon>
        <taxon>Marchantiopsida</taxon>
        <taxon>Marchantiidae</taxon>
        <taxon>Marchantiales</taxon>
        <taxon>Ricciaceae</taxon>
        <taxon>Riccia</taxon>
    </lineage>
</organism>
<keyword evidence="3" id="KW-1185">Reference proteome</keyword>
<feature type="compositionally biased region" description="Basic and acidic residues" evidence="1">
    <location>
        <begin position="61"/>
        <end position="84"/>
    </location>
</feature>
<evidence type="ECO:0000256" key="1">
    <source>
        <dbReference type="SAM" id="MobiDB-lite"/>
    </source>
</evidence>
<proteinExistence type="predicted"/>
<protein>
    <submittedName>
        <fullName evidence="2">Uncharacterized protein</fullName>
    </submittedName>
</protein>
<dbReference type="Proteomes" id="UP001633002">
    <property type="component" value="Unassembled WGS sequence"/>
</dbReference>
<evidence type="ECO:0000313" key="3">
    <source>
        <dbReference type="Proteomes" id="UP001633002"/>
    </source>
</evidence>
<dbReference type="EMBL" id="JBJQOH010000006">
    <property type="protein sequence ID" value="KAL3682413.1"/>
    <property type="molecule type" value="Genomic_DNA"/>
</dbReference>
<comment type="caution">
    <text evidence="2">The sequence shown here is derived from an EMBL/GenBank/DDBJ whole genome shotgun (WGS) entry which is preliminary data.</text>
</comment>
<feature type="compositionally biased region" description="Polar residues" evidence="1">
    <location>
        <begin position="97"/>
        <end position="106"/>
    </location>
</feature>
<feature type="compositionally biased region" description="Polar residues" evidence="1">
    <location>
        <begin position="7"/>
        <end position="33"/>
    </location>
</feature>
<accession>A0ABD3GT46</accession>
<gene>
    <name evidence="2" type="ORF">R1sor_000435</name>
</gene>
<dbReference type="AlphaFoldDB" id="A0ABD3GT46"/>
<name>A0ABD3GT46_9MARC</name>
<evidence type="ECO:0000313" key="2">
    <source>
        <dbReference type="EMBL" id="KAL3682413.1"/>
    </source>
</evidence>
<feature type="region of interest" description="Disordered" evidence="1">
    <location>
        <begin position="1"/>
        <end position="133"/>
    </location>
</feature>